<evidence type="ECO:0000256" key="2">
    <source>
        <dbReference type="ARBA" id="ARBA00022898"/>
    </source>
</evidence>
<dbReference type="GO" id="GO:0003677">
    <property type="term" value="F:DNA binding"/>
    <property type="evidence" value="ECO:0007669"/>
    <property type="project" value="UniProtKB-KW"/>
</dbReference>
<proteinExistence type="inferred from homology"/>
<dbReference type="InterPro" id="IPR015421">
    <property type="entry name" value="PyrdxlP-dep_Trfase_major"/>
</dbReference>
<dbReference type="SMART" id="SM00345">
    <property type="entry name" value="HTH_GNTR"/>
    <property type="match status" value="1"/>
</dbReference>
<evidence type="ECO:0000259" key="6">
    <source>
        <dbReference type="PROSITE" id="PS50949"/>
    </source>
</evidence>
<dbReference type="CDD" id="cd00609">
    <property type="entry name" value="AAT_like"/>
    <property type="match status" value="1"/>
</dbReference>
<keyword evidence="7" id="KW-0808">Transferase</keyword>
<feature type="domain" description="HTH gntR-type" evidence="6">
    <location>
        <begin position="9"/>
        <end position="77"/>
    </location>
</feature>
<dbReference type="GO" id="GO:0003700">
    <property type="term" value="F:DNA-binding transcription factor activity"/>
    <property type="evidence" value="ECO:0007669"/>
    <property type="project" value="InterPro"/>
</dbReference>
<dbReference type="GO" id="GO:0008483">
    <property type="term" value="F:transaminase activity"/>
    <property type="evidence" value="ECO:0007669"/>
    <property type="project" value="UniProtKB-KW"/>
</dbReference>
<dbReference type="PANTHER" id="PTHR46577">
    <property type="entry name" value="HTH-TYPE TRANSCRIPTIONAL REGULATORY PROTEIN GABR"/>
    <property type="match status" value="1"/>
</dbReference>
<sequence>MLLLSDQDGPLYLSIYRQLREQIQSGQLAAGTRLPSKRALANELQVSINTIDGAYGQLQSEGFVESRPRSGYYVLGIESVQNLSLPHRTVAVPLPRSQPPVIEFHPGGVAKEKFPFSVWQRLLRGALSEPDALRRTEAQGDPGLRQAVADYLYAARGVRCTVEQVVLGAGTDALLSMLSYILPNDCTMAVENPVYNRGYRLFARTGHRVLPAEIDRQGVMVEPLEQLDNVLLYTTPSHQYPLGLSMPMGRRARLLNWAGQGAFRYILEDDYDSEFRYDARPMPSLQSIDPNDRVIYLGTFSRSVAPALRLAYLVLPPQLLTLYRQEYSGFACQVSTMEQLALREFLIRGHFETHLNRMRVYYRAKRKALVEALAPLEHSMRIIGEAAGHHLTLQSKTGRTESELCQLALDHGVRVYPISPYFMGPCPYDGKVLLGFADLSDRQLQDGAAALCEAWK</sequence>
<reference evidence="7" key="1">
    <citation type="submission" date="2020-10" db="EMBL/GenBank/DDBJ databases">
        <authorList>
            <person name="Gilroy R."/>
        </authorList>
    </citation>
    <scope>NUCLEOTIDE SEQUENCE</scope>
    <source>
        <strain evidence="7">ChiBcec16-1751</strain>
    </source>
</reference>
<keyword evidence="3" id="KW-0805">Transcription regulation</keyword>
<dbReference type="SUPFAM" id="SSF46785">
    <property type="entry name" value="Winged helix' DNA-binding domain"/>
    <property type="match status" value="1"/>
</dbReference>
<keyword evidence="2" id="KW-0663">Pyridoxal phosphate</keyword>
<dbReference type="SUPFAM" id="SSF53383">
    <property type="entry name" value="PLP-dependent transferases"/>
    <property type="match status" value="1"/>
</dbReference>
<reference evidence="7" key="2">
    <citation type="journal article" date="2021" name="PeerJ">
        <title>Extensive microbial diversity within the chicken gut microbiome revealed by metagenomics and culture.</title>
        <authorList>
            <person name="Gilroy R."/>
            <person name="Ravi A."/>
            <person name="Getino M."/>
            <person name="Pursley I."/>
            <person name="Horton D.L."/>
            <person name="Alikhan N.F."/>
            <person name="Baker D."/>
            <person name="Gharbi K."/>
            <person name="Hall N."/>
            <person name="Watson M."/>
            <person name="Adriaenssens E.M."/>
            <person name="Foster-Nyarko E."/>
            <person name="Jarju S."/>
            <person name="Secka A."/>
            <person name="Antonio M."/>
            <person name="Oren A."/>
            <person name="Chaudhuri R.R."/>
            <person name="La Ragione R."/>
            <person name="Hildebrand F."/>
            <person name="Pallen M.J."/>
        </authorList>
    </citation>
    <scope>NUCLEOTIDE SEQUENCE</scope>
    <source>
        <strain evidence="7">ChiBcec16-1751</strain>
    </source>
</reference>
<dbReference type="EMBL" id="DVJJ01000143">
    <property type="protein sequence ID" value="HIS65553.1"/>
    <property type="molecule type" value="Genomic_DNA"/>
</dbReference>
<dbReference type="PROSITE" id="PS50949">
    <property type="entry name" value="HTH_GNTR"/>
    <property type="match status" value="1"/>
</dbReference>
<organism evidence="7 8">
    <name type="scientific">Candidatus Avoscillospira avistercoris</name>
    <dbReference type="NCBI Taxonomy" id="2840707"/>
    <lineage>
        <taxon>Bacteria</taxon>
        <taxon>Bacillati</taxon>
        <taxon>Bacillota</taxon>
        <taxon>Clostridia</taxon>
        <taxon>Eubacteriales</taxon>
        <taxon>Oscillospiraceae</taxon>
        <taxon>Oscillospiraceae incertae sedis</taxon>
        <taxon>Candidatus Avoscillospira</taxon>
    </lineage>
</organism>
<dbReference type="InterPro" id="IPR015424">
    <property type="entry name" value="PyrdxlP-dep_Trfase"/>
</dbReference>
<keyword evidence="7" id="KW-0032">Aminotransferase</keyword>
<dbReference type="Gene3D" id="1.10.10.10">
    <property type="entry name" value="Winged helix-like DNA-binding domain superfamily/Winged helix DNA-binding domain"/>
    <property type="match status" value="1"/>
</dbReference>
<keyword evidence="4" id="KW-0238">DNA-binding</keyword>
<dbReference type="CDD" id="cd07377">
    <property type="entry name" value="WHTH_GntR"/>
    <property type="match status" value="1"/>
</dbReference>
<name>A0A9D1FAZ5_9FIRM</name>
<dbReference type="GO" id="GO:0030170">
    <property type="term" value="F:pyridoxal phosphate binding"/>
    <property type="evidence" value="ECO:0007669"/>
    <property type="project" value="InterPro"/>
</dbReference>
<evidence type="ECO:0000256" key="3">
    <source>
        <dbReference type="ARBA" id="ARBA00023015"/>
    </source>
</evidence>
<dbReference type="PANTHER" id="PTHR46577:SF1">
    <property type="entry name" value="HTH-TYPE TRANSCRIPTIONAL REGULATORY PROTEIN GABR"/>
    <property type="match status" value="1"/>
</dbReference>
<gene>
    <name evidence="7" type="ORF">IAA83_09330</name>
</gene>
<dbReference type="InterPro" id="IPR051446">
    <property type="entry name" value="HTH_trans_reg/aminotransferase"/>
</dbReference>
<evidence type="ECO:0000313" key="7">
    <source>
        <dbReference type="EMBL" id="HIS65553.1"/>
    </source>
</evidence>
<dbReference type="Gene3D" id="3.40.640.10">
    <property type="entry name" value="Type I PLP-dependent aspartate aminotransferase-like (Major domain)"/>
    <property type="match status" value="1"/>
</dbReference>
<dbReference type="InterPro" id="IPR036390">
    <property type="entry name" value="WH_DNA-bd_sf"/>
</dbReference>
<comment type="similarity">
    <text evidence="1">In the C-terminal section; belongs to the class-I pyridoxal-phosphate-dependent aminotransferase family.</text>
</comment>
<dbReference type="Pfam" id="PF00392">
    <property type="entry name" value="GntR"/>
    <property type="match status" value="1"/>
</dbReference>
<dbReference type="AlphaFoldDB" id="A0A9D1FAZ5"/>
<keyword evidence="5" id="KW-0804">Transcription</keyword>
<dbReference type="Pfam" id="PF00155">
    <property type="entry name" value="Aminotran_1_2"/>
    <property type="match status" value="1"/>
</dbReference>
<accession>A0A9D1FAZ5</accession>
<evidence type="ECO:0000256" key="1">
    <source>
        <dbReference type="ARBA" id="ARBA00005384"/>
    </source>
</evidence>
<evidence type="ECO:0000256" key="4">
    <source>
        <dbReference type="ARBA" id="ARBA00023125"/>
    </source>
</evidence>
<dbReference type="InterPro" id="IPR000524">
    <property type="entry name" value="Tscrpt_reg_HTH_GntR"/>
</dbReference>
<protein>
    <submittedName>
        <fullName evidence="7">PLP-dependent aminotransferase family protein</fullName>
    </submittedName>
</protein>
<dbReference type="Proteomes" id="UP000886741">
    <property type="component" value="Unassembled WGS sequence"/>
</dbReference>
<evidence type="ECO:0000313" key="8">
    <source>
        <dbReference type="Proteomes" id="UP000886741"/>
    </source>
</evidence>
<dbReference type="InterPro" id="IPR036388">
    <property type="entry name" value="WH-like_DNA-bd_sf"/>
</dbReference>
<dbReference type="InterPro" id="IPR004839">
    <property type="entry name" value="Aminotransferase_I/II_large"/>
</dbReference>
<evidence type="ECO:0000256" key="5">
    <source>
        <dbReference type="ARBA" id="ARBA00023163"/>
    </source>
</evidence>
<comment type="caution">
    <text evidence="7">The sequence shown here is derived from an EMBL/GenBank/DDBJ whole genome shotgun (WGS) entry which is preliminary data.</text>
</comment>